<sequence length="363" mass="41385">MPERAADTAVEWETDGPSRDRSANYEQLDFPTVPPQIRIASGPGDTWRLVWAIRWERQIESLRAKQRARTPIKIRKHPNLHLDSRNVPWCCPSGRIPRSKIWEEPVRSSNILVKSCQEWQKKTLPLRSIVPVYRPVNFDSEALQFRPLQQKTKGYKPADQSLSQGLKPAERPITLRKLAKNLSSYRYYHSTHLKGSTPGTSPDEFEGRRFFVDIKCLNCQNGKSVKANRVGFYNVLTSRGDEGGFRVGRYVSNIDSYSVLESDGHQSCPDSFLECHDYTQKSEFPNIVKGYLGKRGSIMQDAEIPNEHVHGQDRLIEGRRGPSQALELEERAGNNQEIYIAYLVLDNCLARRACNTGNNNDLG</sequence>
<proteinExistence type="predicted"/>
<dbReference type="Proteomes" id="UP001150217">
    <property type="component" value="Unassembled WGS sequence"/>
</dbReference>
<protein>
    <submittedName>
        <fullName evidence="2">Uncharacterized protein</fullName>
    </submittedName>
</protein>
<feature type="region of interest" description="Disordered" evidence="1">
    <location>
        <begin position="1"/>
        <end position="24"/>
    </location>
</feature>
<organism evidence="2 3">
    <name type="scientific">Lentinula lateritia</name>
    <dbReference type="NCBI Taxonomy" id="40482"/>
    <lineage>
        <taxon>Eukaryota</taxon>
        <taxon>Fungi</taxon>
        <taxon>Dikarya</taxon>
        <taxon>Basidiomycota</taxon>
        <taxon>Agaricomycotina</taxon>
        <taxon>Agaricomycetes</taxon>
        <taxon>Agaricomycetidae</taxon>
        <taxon>Agaricales</taxon>
        <taxon>Marasmiineae</taxon>
        <taxon>Omphalotaceae</taxon>
        <taxon>Lentinula</taxon>
    </lineage>
</organism>
<comment type="caution">
    <text evidence="2">The sequence shown here is derived from an EMBL/GenBank/DDBJ whole genome shotgun (WGS) entry which is preliminary data.</text>
</comment>
<reference evidence="2" key="1">
    <citation type="submission" date="2022-08" db="EMBL/GenBank/DDBJ databases">
        <title>A Global Phylogenomic Analysis of the Shiitake Genus Lentinula.</title>
        <authorList>
            <consortium name="DOE Joint Genome Institute"/>
            <person name="Sierra-Patev S."/>
            <person name="Min B."/>
            <person name="Naranjo-Ortiz M."/>
            <person name="Looney B."/>
            <person name="Konkel Z."/>
            <person name="Slot J.C."/>
            <person name="Sakamoto Y."/>
            <person name="Steenwyk J.L."/>
            <person name="Rokas A."/>
            <person name="Carro J."/>
            <person name="Camarero S."/>
            <person name="Ferreira P."/>
            <person name="Molpeceres G."/>
            <person name="Ruiz-Duenas F.J."/>
            <person name="Serrano A."/>
            <person name="Henrissat B."/>
            <person name="Drula E."/>
            <person name="Hughes K.W."/>
            <person name="Mata J.L."/>
            <person name="Ishikawa N.K."/>
            <person name="Vargas-Isla R."/>
            <person name="Ushijima S."/>
            <person name="Smith C.A."/>
            <person name="Ahrendt S."/>
            <person name="Andreopoulos W."/>
            <person name="He G."/>
            <person name="Labutti K."/>
            <person name="Lipzen A."/>
            <person name="Ng V."/>
            <person name="Riley R."/>
            <person name="Sandor L."/>
            <person name="Barry K."/>
            <person name="Martinez A.T."/>
            <person name="Xiao Y."/>
            <person name="Gibbons J.G."/>
            <person name="Terashima K."/>
            <person name="Grigoriev I.V."/>
            <person name="Hibbett D.S."/>
        </authorList>
    </citation>
    <scope>NUCLEOTIDE SEQUENCE</scope>
    <source>
        <strain evidence="2">RHP3577 ss4</strain>
    </source>
</reference>
<gene>
    <name evidence="2" type="ORF">C8R41DRAFT_901208</name>
</gene>
<evidence type="ECO:0000313" key="3">
    <source>
        <dbReference type="Proteomes" id="UP001150217"/>
    </source>
</evidence>
<evidence type="ECO:0000256" key="1">
    <source>
        <dbReference type="SAM" id="MobiDB-lite"/>
    </source>
</evidence>
<keyword evidence="3" id="KW-1185">Reference proteome</keyword>
<accession>A0ABQ8VN88</accession>
<evidence type="ECO:0000313" key="2">
    <source>
        <dbReference type="EMBL" id="KAJ4497867.1"/>
    </source>
</evidence>
<name>A0ABQ8VN88_9AGAR</name>
<dbReference type="EMBL" id="JANVFT010000018">
    <property type="protein sequence ID" value="KAJ4497867.1"/>
    <property type="molecule type" value="Genomic_DNA"/>
</dbReference>